<evidence type="ECO:0000313" key="1">
    <source>
        <dbReference type="EMBL" id="GFY55129.1"/>
    </source>
</evidence>
<dbReference type="Proteomes" id="UP000886998">
    <property type="component" value="Unassembled WGS sequence"/>
</dbReference>
<protein>
    <submittedName>
        <fullName evidence="1">Uncharacterized protein</fullName>
    </submittedName>
</protein>
<sequence>MFIYPGLVIQYNSKGGRQSNVPTKWKMYSVRYPKISGGLLERFESFVADEDCASGMVMIASGKKPLRTELRFPHAKTCLGLKTKEKTPNVIALFQITSLACRFTRVQGR</sequence>
<organism evidence="1 2">
    <name type="scientific">Trichonephila inaurata madagascariensis</name>
    <dbReference type="NCBI Taxonomy" id="2747483"/>
    <lineage>
        <taxon>Eukaryota</taxon>
        <taxon>Metazoa</taxon>
        <taxon>Ecdysozoa</taxon>
        <taxon>Arthropoda</taxon>
        <taxon>Chelicerata</taxon>
        <taxon>Arachnida</taxon>
        <taxon>Araneae</taxon>
        <taxon>Araneomorphae</taxon>
        <taxon>Entelegynae</taxon>
        <taxon>Araneoidea</taxon>
        <taxon>Nephilidae</taxon>
        <taxon>Trichonephila</taxon>
        <taxon>Trichonephila inaurata</taxon>
    </lineage>
</organism>
<reference evidence="1" key="1">
    <citation type="submission" date="2020-08" db="EMBL/GenBank/DDBJ databases">
        <title>Multicomponent nature underlies the extraordinary mechanical properties of spider dragline silk.</title>
        <authorList>
            <person name="Kono N."/>
            <person name="Nakamura H."/>
            <person name="Mori M."/>
            <person name="Yoshida Y."/>
            <person name="Ohtoshi R."/>
            <person name="Malay A.D."/>
            <person name="Moran D.A.P."/>
            <person name="Tomita M."/>
            <person name="Numata K."/>
            <person name="Arakawa K."/>
        </authorList>
    </citation>
    <scope>NUCLEOTIDE SEQUENCE</scope>
</reference>
<evidence type="ECO:0000313" key="2">
    <source>
        <dbReference type="Proteomes" id="UP000886998"/>
    </source>
</evidence>
<accession>A0A8X7C7L6</accession>
<proteinExistence type="predicted"/>
<name>A0A8X7C7L6_9ARAC</name>
<gene>
    <name evidence="1" type="ORF">TNIN_61741</name>
</gene>
<comment type="caution">
    <text evidence="1">The sequence shown here is derived from an EMBL/GenBank/DDBJ whole genome shotgun (WGS) entry which is preliminary data.</text>
</comment>
<dbReference type="AlphaFoldDB" id="A0A8X7C7L6"/>
<keyword evidence="2" id="KW-1185">Reference proteome</keyword>
<dbReference type="EMBL" id="BMAV01010198">
    <property type="protein sequence ID" value="GFY55129.1"/>
    <property type="molecule type" value="Genomic_DNA"/>
</dbReference>